<gene>
    <name evidence="3" type="ORF">ING2E5B_1503</name>
</gene>
<evidence type="ECO:0000259" key="2">
    <source>
        <dbReference type="PROSITE" id="PS51020"/>
    </source>
</evidence>
<reference evidence="3 4" key="1">
    <citation type="submission" date="2014-08" db="EMBL/GenBank/DDBJ databases">
        <authorList>
            <person name="Wibberg D."/>
        </authorList>
    </citation>
    <scope>NUCLEOTIDE SEQUENCE [LARGE SCALE GENOMIC DNA]</scope>
    <source>
        <strain evidence="4">ING2-E5B</strain>
    </source>
</reference>
<dbReference type="Proteomes" id="UP000032417">
    <property type="component" value="Chromosome 1"/>
</dbReference>
<sequence>MNILDFAINYPDEETCREKFKQQRDQMGVTCRRCNCKEHYWLENKQAYECKRCQARQTLRSGTVMHHSNLPYRYWFVAMHLLTATKGSFSAAEIQRQLGHKRYQPIWEMVNKLRDVMGKRDDKYTLEGPSSWTTPSFPPRYPLKRRRNR</sequence>
<accession>A0A098C1G0</accession>
<evidence type="ECO:0000313" key="4">
    <source>
        <dbReference type="Proteomes" id="UP000032417"/>
    </source>
</evidence>
<evidence type="ECO:0000256" key="1">
    <source>
        <dbReference type="SAM" id="MobiDB-lite"/>
    </source>
</evidence>
<dbReference type="STRING" id="1562970.ING2E5B_1503"/>
<dbReference type="EMBL" id="LN515532">
    <property type="protein sequence ID" value="CEA16251.1"/>
    <property type="molecule type" value="Genomic_DNA"/>
</dbReference>
<feature type="region of interest" description="Disordered" evidence="1">
    <location>
        <begin position="127"/>
        <end position="149"/>
    </location>
</feature>
<keyword evidence="4" id="KW-1185">Reference proteome</keyword>
<dbReference type="PATRIC" id="fig|1562970.3.peg.1490"/>
<dbReference type="InterPro" id="IPR009465">
    <property type="entry name" value="Spondin_N"/>
</dbReference>
<dbReference type="AlphaFoldDB" id="A0A098C1G0"/>
<organism evidence="3 4">
    <name type="scientific">Fermentimonas caenicola</name>
    <dbReference type="NCBI Taxonomy" id="1562970"/>
    <lineage>
        <taxon>Bacteria</taxon>
        <taxon>Pseudomonadati</taxon>
        <taxon>Bacteroidota</taxon>
        <taxon>Bacteroidia</taxon>
        <taxon>Bacteroidales</taxon>
        <taxon>Dysgonomonadaceae</taxon>
        <taxon>Fermentimonas</taxon>
    </lineage>
</organism>
<dbReference type="KEGG" id="pbt:ING2E5B_1503"/>
<dbReference type="PROSITE" id="PS51020">
    <property type="entry name" value="SPONDIN"/>
    <property type="match status" value="1"/>
</dbReference>
<protein>
    <recommendedName>
        <fullName evidence="2">Spondin domain-containing protein</fullName>
    </recommendedName>
</protein>
<dbReference type="HOGENOM" id="CLU_044348_3_3_10"/>
<feature type="domain" description="Spondin" evidence="2">
    <location>
        <begin position="112"/>
        <end position="149"/>
    </location>
</feature>
<name>A0A098C1G0_9BACT</name>
<proteinExistence type="predicted"/>
<evidence type="ECO:0000313" key="3">
    <source>
        <dbReference type="EMBL" id="CEA16251.1"/>
    </source>
</evidence>